<dbReference type="EMBL" id="JACCBV010000001">
    <property type="protein sequence ID" value="NYE20227.1"/>
    <property type="molecule type" value="Genomic_DNA"/>
</dbReference>
<accession>A0A7Y9KI60</accession>
<dbReference type="Pfam" id="PF13847">
    <property type="entry name" value="Methyltransf_31"/>
    <property type="match status" value="1"/>
</dbReference>
<proteinExistence type="predicted"/>
<dbReference type="PANTHER" id="PTHR45128:SF1">
    <property type="entry name" value="S-ADENOSYLMETHIONINE-DEPENDENT METHYLTRANSFERASE RV2258C"/>
    <property type="match status" value="1"/>
</dbReference>
<reference evidence="3 4" key="1">
    <citation type="submission" date="2020-07" db="EMBL/GenBank/DDBJ databases">
        <title>Sequencing the genomes of 1000 actinobacteria strains.</title>
        <authorList>
            <person name="Klenk H.-P."/>
        </authorList>
    </citation>
    <scope>NUCLEOTIDE SEQUENCE [LARGE SCALE GENOMIC DNA]</scope>
    <source>
        <strain evidence="3 4">DSM 24662</strain>
    </source>
</reference>
<keyword evidence="3" id="KW-0489">Methyltransferase</keyword>
<gene>
    <name evidence="3" type="ORF">BJ991_002255</name>
</gene>
<dbReference type="AlphaFoldDB" id="A0A7Y9KI60"/>
<feature type="domain" description="S-adenosylmethionine-dependent methyltransferase Rv2258c-like winged HTH" evidence="2">
    <location>
        <begin position="32"/>
        <end position="104"/>
    </location>
</feature>
<protein>
    <submittedName>
        <fullName evidence="3">SAM-dependent methyltransferase</fullName>
    </submittedName>
</protein>
<dbReference type="RefSeq" id="WP_179490020.1">
    <property type="nucleotide sequence ID" value="NZ_JACCBV010000001.1"/>
</dbReference>
<dbReference type="CDD" id="cd02440">
    <property type="entry name" value="AdoMet_MTases"/>
    <property type="match status" value="1"/>
</dbReference>
<comment type="caution">
    <text evidence="3">The sequence shown here is derived from an EMBL/GenBank/DDBJ whole genome shotgun (WGS) entry which is preliminary data.</text>
</comment>
<dbReference type="InterPro" id="IPR025714">
    <property type="entry name" value="Methyltranfer_dom"/>
</dbReference>
<evidence type="ECO:0000259" key="2">
    <source>
        <dbReference type="Pfam" id="PF21320"/>
    </source>
</evidence>
<sequence length="370" mass="39693">MTTPATDEARTPRAEAFSARLFEALVPAMELLCVELGMRGGLYAALQTLGSATVADLARETGIVERYAREWLEQQTAAGILEVAEDGDAETRRYTLPAAHADVLLDSENPYSMAGAGSFLVGMANVFDAVVADFEKGEGVAYSDYGAAVRDAISSLNRPAFSLALGEWMQAVPDLDERLRTRPSVIVDAGCGTGWSTLALARTYPLARVIGIDLDEASVEDARANVAGTEFGDRVEFLRADAGDADAVRRVVPGPIALATVFEALHDMNGPVRTLRALGSLLEPGGAIVIGDEKVADEFTPDGDFLERLNYGFSVLHCLPATIAEGQDEANGTVMRAPTVERWAREAGFTRFEVLSVEHELWSFYRLGAA</sequence>
<evidence type="ECO:0000313" key="3">
    <source>
        <dbReference type="EMBL" id="NYE20227.1"/>
    </source>
</evidence>
<dbReference type="GO" id="GO:0032259">
    <property type="term" value="P:methylation"/>
    <property type="evidence" value="ECO:0007669"/>
    <property type="project" value="UniProtKB-KW"/>
</dbReference>
<feature type="domain" description="Methyltransferase" evidence="1">
    <location>
        <begin position="185"/>
        <end position="300"/>
    </location>
</feature>
<dbReference type="Pfam" id="PF21320">
    <property type="entry name" value="WHD_Rv2258c"/>
    <property type="match status" value="1"/>
</dbReference>
<keyword evidence="4" id="KW-1185">Reference proteome</keyword>
<dbReference type="PANTHER" id="PTHR45128">
    <property type="entry name" value="METHYLTRANSFERASE TYPE 11"/>
    <property type="match status" value="1"/>
</dbReference>
<organism evidence="3 4">
    <name type="scientific">Microbacterium immunditiarum</name>
    <dbReference type="NCBI Taxonomy" id="337480"/>
    <lineage>
        <taxon>Bacteria</taxon>
        <taxon>Bacillati</taxon>
        <taxon>Actinomycetota</taxon>
        <taxon>Actinomycetes</taxon>
        <taxon>Micrococcales</taxon>
        <taxon>Microbacteriaceae</taxon>
        <taxon>Microbacterium</taxon>
    </lineage>
</organism>
<evidence type="ECO:0000313" key="4">
    <source>
        <dbReference type="Proteomes" id="UP000576969"/>
    </source>
</evidence>
<name>A0A7Y9KI60_9MICO</name>
<dbReference type="Gene3D" id="3.40.50.150">
    <property type="entry name" value="Vaccinia Virus protein VP39"/>
    <property type="match status" value="1"/>
</dbReference>
<dbReference type="InterPro" id="IPR053173">
    <property type="entry name" value="SAM-binding_MTase"/>
</dbReference>
<dbReference type="InterPro" id="IPR048711">
    <property type="entry name" value="WHD_Rv2258c"/>
</dbReference>
<dbReference type="Proteomes" id="UP000576969">
    <property type="component" value="Unassembled WGS sequence"/>
</dbReference>
<keyword evidence="3" id="KW-0808">Transferase</keyword>
<evidence type="ECO:0000259" key="1">
    <source>
        <dbReference type="Pfam" id="PF13847"/>
    </source>
</evidence>
<dbReference type="SUPFAM" id="SSF53335">
    <property type="entry name" value="S-adenosyl-L-methionine-dependent methyltransferases"/>
    <property type="match status" value="1"/>
</dbReference>
<dbReference type="GO" id="GO:0008168">
    <property type="term" value="F:methyltransferase activity"/>
    <property type="evidence" value="ECO:0007669"/>
    <property type="project" value="UniProtKB-KW"/>
</dbReference>
<dbReference type="InterPro" id="IPR029063">
    <property type="entry name" value="SAM-dependent_MTases_sf"/>
</dbReference>